<gene>
    <name evidence="2" type="ORF">AWB66_05722</name>
</gene>
<keyword evidence="3" id="KW-1185">Reference proteome</keyword>
<dbReference type="AlphaFoldDB" id="A0A158K9U8"/>
<evidence type="ECO:0000313" key="2">
    <source>
        <dbReference type="EMBL" id="SAL77882.1"/>
    </source>
</evidence>
<accession>A0A158K9U8</accession>
<dbReference type="EMBL" id="FCNZ02000037">
    <property type="protein sequence ID" value="SAL77882.1"/>
    <property type="molecule type" value="Genomic_DNA"/>
</dbReference>
<proteinExistence type="predicted"/>
<feature type="compositionally biased region" description="Gly residues" evidence="1">
    <location>
        <begin position="171"/>
        <end position="188"/>
    </location>
</feature>
<evidence type="ECO:0000313" key="3">
    <source>
        <dbReference type="Proteomes" id="UP000054717"/>
    </source>
</evidence>
<evidence type="ECO:0000256" key="1">
    <source>
        <dbReference type="SAM" id="MobiDB-lite"/>
    </source>
</evidence>
<comment type="caution">
    <text evidence="2">The sequence shown here is derived from an EMBL/GenBank/DDBJ whole genome shotgun (WGS) entry which is preliminary data.</text>
</comment>
<protein>
    <submittedName>
        <fullName evidence="2">Uncharacterized protein</fullName>
    </submittedName>
</protein>
<organism evidence="2 3">
    <name type="scientific">Caballeronia telluris</name>
    <dbReference type="NCBI Taxonomy" id="326475"/>
    <lineage>
        <taxon>Bacteria</taxon>
        <taxon>Pseudomonadati</taxon>
        <taxon>Pseudomonadota</taxon>
        <taxon>Betaproteobacteria</taxon>
        <taxon>Burkholderiales</taxon>
        <taxon>Burkholderiaceae</taxon>
        <taxon>Caballeronia</taxon>
    </lineage>
</organism>
<dbReference type="STRING" id="326475.AWB66_05722"/>
<name>A0A158K9U8_9BURK</name>
<feature type="region of interest" description="Disordered" evidence="1">
    <location>
        <begin position="162"/>
        <end position="188"/>
    </location>
</feature>
<reference evidence="2" key="1">
    <citation type="submission" date="2016-01" db="EMBL/GenBank/DDBJ databases">
        <authorList>
            <person name="Peeters Charlotte."/>
        </authorList>
    </citation>
    <scope>NUCLEOTIDE SEQUENCE</scope>
    <source>
        <strain evidence="2">LMG 22936</strain>
    </source>
</reference>
<sequence>MAHDFAGFDANDADDDDDYDFDALPDPEVARIVLELDRTIVRNRRAAALRQIVQGQPVPLPVKPSRVELLVLTSLVLTYGPVLFGSDFGPVLEQIAECGAVVLLQRVVFADPAGTSVEGSELSQDRRVAARLQDARPMFEALCRKFPGAFLADARTLLKRFTTSRTAPGEGPTGAAGSAGSGGEGPHG</sequence>
<dbReference type="Proteomes" id="UP000054717">
    <property type="component" value="Unassembled WGS sequence"/>
</dbReference>
<dbReference type="RefSeq" id="WP_087633443.1">
    <property type="nucleotide sequence ID" value="NZ_FCNZ02000037.1"/>
</dbReference>